<gene>
    <name evidence="2" type="ORF">B0H16DRAFT_1781566</name>
</gene>
<evidence type="ECO:0000313" key="2">
    <source>
        <dbReference type="EMBL" id="KAJ7725771.1"/>
    </source>
</evidence>
<dbReference type="Proteomes" id="UP001215598">
    <property type="component" value="Unassembled WGS sequence"/>
</dbReference>
<evidence type="ECO:0000256" key="1">
    <source>
        <dbReference type="SAM" id="MobiDB-lite"/>
    </source>
</evidence>
<dbReference type="AlphaFoldDB" id="A0AAD7MPV0"/>
<proteinExistence type="predicted"/>
<keyword evidence="3" id="KW-1185">Reference proteome</keyword>
<feature type="region of interest" description="Disordered" evidence="1">
    <location>
        <begin position="1"/>
        <end position="98"/>
    </location>
</feature>
<reference evidence="2" key="1">
    <citation type="submission" date="2023-03" db="EMBL/GenBank/DDBJ databases">
        <title>Massive genome expansion in bonnet fungi (Mycena s.s.) driven by repeated elements and novel gene families across ecological guilds.</title>
        <authorList>
            <consortium name="Lawrence Berkeley National Laboratory"/>
            <person name="Harder C.B."/>
            <person name="Miyauchi S."/>
            <person name="Viragh M."/>
            <person name="Kuo A."/>
            <person name="Thoen E."/>
            <person name="Andreopoulos B."/>
            <person name="Lu D."/>
            <person name="Skrede I."/>
            <person name="Drula E."/>
            <person name="Henrissat B."/>
            <person name="Morin E."/>
            <person name="Kohler A."/>
            <person name="Barry K."/>
            <person name="LaButti K."/>
            <person name="Morin E."/>
            <person name="Salamov A."/>
            <person name="Lipzen A."/>
            <person name="Mereny Z."/>
            <person name="Hegedus B."/>
            <person name="Baldrian P."/>
            <person name="Stursova M."/>
            <person name="Weitz H."/>
            <person name="Taylor A."/>
            <person name="Grigoriev I.V."/>
            <person name="Nagy L.G."/>
            <person name="Martin F."/>
            <person name="Kauserud H."/>
        </authorList>
    </citation>
    <scope>NUCLEOTIDE SEQUENCE</scope>
    <source>
        <strain evidence="2">CBHHK182m</strain>
    </source>
</reference>
<accession>A0AAD7MPV0</accession>
<feature type="compositionally biased region" description="Polar residues" evidence="1">
    <location>
        <begin position="36"/>
        <end position="48"/>
    </location>
</feature>
<comment type="caution">
    <text evidence="2">The sequence shown here is derived from an EMBL/GenBank/DDBJ whole genome shotgun (WGS) entry which is preliminary data.</text>
</comment>
<protein>
    <submittedName>
        <fullName evidence="2">Uncharacterized protein</fullName>
    </submittedName>
</protein>
<organism evidence="2 3">
    <name type="scientific">Mycena metata</name>
    <dbReference type="NCBI Taxonomy" id="1033252"/>
    <lineage>
        <taxon>Eukaryota</taxon>
        <taxon>Fungi</taxon>
        <taxon>Dikarya</taxon>
        <taxon>Basidiomycota</taxon>
        <taxon>Agaricomycotina</taxon>
        <taxon>Agaricomycetes</taxon>
        <taxon>Agaricomycetidae</taxon>
        <taxon>Agaricales</taxon>
        <taxon>Marasmiineae</taxon>
        <taxon>Mycenaceae</taxon>
        <taxon>Mycena</taxon>
    </lineage>
</organism>
<dbReference type="EMBL" id="JARKIB010000191">
    <property type="protein sequence ID" value="KAJ7725771.1"/>
    <property type="molecule type" value="Genomic_DNA"/>
</dbReference>
<evidence type="ECO:0000313" key="3">
    <source>
        <dbReference type="Proteomes" id="UP001215598"/>
    </source>
</evidence>
<sequence length="228" mass="24783">MSSSSIRLRAPCHRASLPSPRRPSHPIALPLGLSKLSRSSSPTASEDVSFSKDTEKLYMLPPLPGTPRSPSVRRPHPKLAGAEGFERAPAPARHARPSRRDVPAAAEWELWRYRLPYLIFKPISPSTSSLVSSLLLSKLHYAELTDLTWAEIQVARRCTAVLPNRKCSATLGTVPRLQRTPPLFVQERDVLSGGSSFTRVIASGSARSNKLKICPTSAGPPQDHAGSA</sequence>
<name>A0AAD7MPV0_9AGAR</name>